<evidence type="ECO:0000256" key="4">
    <source>
        <dbReference type="ARBA" id="ARBA00023163"/>
    </source>
</evidence>
<dbReference type="PANTHER" id="PTHR31391">
    <property type="entry name" value="B3 DOMAIN-CONTAINING PROTEIN OS11G0197600-RELATED"/>
    <property type="match status" value="1"/>
</dbReference>
<dbReference type="InterPro" id="IPR003340">
    <property type="entry name" value="B3_DNA-bd"/>
</dbReference>
<feature type="domain" description="TF-B3" evidence="7">
    <location>
        <begin position="845"/>
        <end position="940"/>
    </location>
</feature>
<evidence type="ECO:0000256" key="6">
    <source>
        <dbReference type="SAM" id="MobiDB-lite"/>
    </source>
</evidence>
<feature type="region of interest" description="Disordered" evidence="6">
    <location>
        <begin position="186"/>
        <end position="210"/>
    </location>
</feature>
<dbReference type="EMBL" id="JADFTS010000004">
    <property type="protein sequence ID" value="KAF9608854.1"/>
    <property type="molecule type" value="Genomic_DNA"/>
</dbReference>
<dbReference type="InterPro" id="IPR044837">
    <property type="entry name" value="REM16-like"/>
</dbReference>
<feature type="region of interest" description="Disordered" evidence="6">
    <location>
        <begin position="560"/>
        <end position="630"/>
    </location>
</feature>
<dbReference type="Pfam" id="PF02362">
    <property type="entry name" value="B3"/>
    <property type="match status" value="3"/>
</dbReference>
<dbReference type="OrthoDB" id="623918at2759"/>
<dbReference type="AlphaFoldDB" id="A0A835I1J7"/>
<evidence type="ECO:0000256" key="2">
    <source>
        <dbReference type="ARBA" id="ARBA00023015"/>
    </source>
</evidence>
<feature type="region of interest" description="Disordered" evidence="6">
    <location>
        <begin position="657"/>
        <end position="692"/>
    </location>
</feature>
<organism evidence="8 9">
    <name type="scientific">Coptis chinensis</name>
    <dbReference type="NCBI Taxonomy" id="261450"/>
    <lineage>
        <taxon>Eukaryota</taxon>
        <taxon>Viridiplantae</taxon>
        <taxon>Streptophyta</taxon>
        <taxon>Embryophyta</taxon>
        <taxon>Tracheophyta</taxon>
        <taxon>Spermatophyta</taxon>
        <taxon>Magnoliopsida</taxon>
        <taxon>Ranunculales</taxon>
        <taxon>Ranunculaceae</taxon>
        <taxon>Coptidoideae</taxon>
        <taxon>Coptis</taxon>
    </lineage>
</organism>
<name>A0A835I1J7_9MAGN</name>
<dbReference type="Proteomes" id="UP000631114">
    <property type="component" value="Unassembled WGS sequence"/>
</dbReference>
<reference evidence="8 9" key="1">
    <citation type="submission" date="2020-10" db="EMBL/GenBank/DDBJ databases">
        <title>The Coptis chinensis genome and diversification of protoberbering-type alkaloids.</title>
        <authorList>
            <person name="Wang B."/>
            <person name="Shu S."/>
            <person name="Song C."/>
            <person name="Liu Y."/>
        </authorList>
    </citation>
    <scope>NUCLEOTIDE SEQUENCE [LARGE SCALE GENOMIC DNA]</scope>
    <source>
        <strain evidence="8">HL-2020</strain>
        <tissue evidence="8">Leaf</tissue>
    </source>
</reference>
<keyword evidence="5" id="KW-0539">Nucleus</keyword>
<feature type="domain" description="TF-B3" evidence="7">
    <location>
        <begin position="2"/>
        <end position="95"/>
    </location>
</feature>
<comment type="subcellular location">
    <subcellularLocation>
        <location evidence="1">Nucleus</location>
    </subcellularLocation>
</comment>
<protein>
    <recommendedName>
        <fullName evidence="7">TF-B3 domain-containing protein</fullName>
    </recommendedName>
</protein>
<dbReference type="SUPFAM" id="SSF101936">
    <property type="entry name" value="DNA-binding pseudobarrel domain"/>
    <property type="match status" value="3"/>
</dbReference>
<proteinExistence type="predicted"/>
<feature type="domain" description="TF-B3" evidence="7">
    <location>
        <begin position="423"/>
        <end position="518"/>
    </location>
</feature>
<evidence type="ECO:0000259" key="7">
    <source>
        <dbReference type="PROSITE" id="PS50863"/>
    </source>
</evidence>
<comment type="caution">
    <text evidence="8">The sequence shown here is derived from an EMBL/GenBank/DDBJ whole genome shotgun (WGS) entry which is preliminary data.</text>
</comment>
<dbReference type="GO" id="GO:0005634">
    <property type="term" value="C:nucleus"/>
    <property type="evidence" value="ECO:0007669"/>
    <property type="project" value="UniProtKB-SubCell"/>
</dbReference>
<dbReference type="PANTHER" id="PTHR31391:SF4">
    <property type="entry name" value="B3 DOMAIN-CONTAINING PROTEIN OS03G0184500"/>
    <property type="match status" value="1"/>
</dbReference>
<evidence type="ECO:0000256" key="5">
    <source>
        <dbReference type="ARBA" id="ARBA00023242"/>
    </source>
</evidence>
<dbReference type="PROSITE" id="PS50863">
    <property type="entry name" value="B3"/>
    <property type="match status" value="3"/>
</dbReference>
<gene>
    <name evidence="8" type="ORF">IFM89_011892</name>
</gene>
<dbReference type="SMART" id="SM01019">
    <property type="entry name" value="B3"/>
    <property type="match status" value="3"/>
</dbReference>
<sequence>MFQLTLERKRKSNFVSQAIPKKFVMKLGKELPSTVVLKVRNTKEWRVGLREEGGKFWLQRGWNAFVKDNSIRPWYSLVFRNDGNYWFNVVICDKTGSEVEYPCDIIDLEEPSSEIGFQTSFDLENEEDCIEILDIPATEQVIECNDPMEIWTLYTKGLPPSDYSLQSIARKRAETNFDSALGCHQQRKRSLSPSKSPGGPVISKTMEKNDTGKRRKIFSGNENNGNAWEGNKAQFMNDTYSKDGLFDVHFTKKIECEQEFYPCVHYMHRPREFFDNIETDTIIMQEECDVFGAIFNRVPGRGSLNSDCPKLNEFTIAFPPNLTAMMRSGGGPLQMENMESRQESSSSCISRGGESNGVGTSKNNCVGLELHCSKQESRTSGSLIRRLKHQTGLESVTKRPVLVCEKERAIVAATEFTSENPFCIVVMRSSYVSGNFILNLPLRFAIKYLKNDLRSVTLRVSDKRRWQVRCSIKNYGVTLGKGWRVFVLDNHLEEHDVCIFELVDKKHKELKVGIFRCLQDPKHDKGIAAESNATSFNPSYSVRNKQNEIEVTGTKRKLYDTTHCTRQETRPRVVSSLPEKKKDEPANRKIDPRNYARNLQGETSSLDKSEELSLEGACQVPEKDEMEEDSVEIMDDFEGQQTSKRRNRGANGRFIVGSSTIRRRKPTSGKDSLFEKQRRSTTSSERPKFWHDQTLSKYETHLDQRETGEISRRKTFIQCEQDQSDISMESEDEVISVYSDTESEGMVNSRVASVRSRDDMVDDNNGRKLADQEVESDLELKCGSEEFLDPQGNEFKPENPFYRRKTRPRVSLSLPEKQQDEPVPKSTRRLSVQNRERATKAAREFTSEYPFCSVIMRASYGLPTSFVKKHLEKEVQHLTLQVSDGRTWPVSGSFYNQYYLVTKGWKEFVSDNHLDPKQKTRISAQPKSQIYKSSCLVRRKGKQNEDAGEILDSKEKNGSELIGNEEGHFMVDANDEDDLLNSNYQCCRSSSLVRKEGKGNEDAGNERLFDSMEENSFKHIAKGENHFLVDKNDEVDLLSFGCLYTSEPIISTSLEFTSDWIDDEIWDFTDIFDKEQEGGALGLYYPDNHEPTMSLDSPTPIRAISDNPHPFINTRNPLESFSSFPYRVQFNENNIKMSETAENDSYQALTQ</sequence>
<dbReference type="CDD" id="cd10017">
    <property type="entry name" value="B3_DNA"/>
    <property type="match status" value="3"/>
</dbReference>
<evidence type="ECO:0000313" key="8">
    <source>
        <dbReference type="EMBL" id="KAF9608854.1"/>
    </source>
</evidence>
<feature type="compositionally biased region" description="Basic and acidic residues" evidence="6">
    <location>
        <begin position="578"/>
        <end position="594"/>
    </location>
</feature>
<evidence type="ECO:0000256" key="3">
    <source>
        <dbReference type="ARBA" id="ARBA00023125"/>
    </source>
</evidence>
<feature type="region of interest" description="Disordered" evidence="6">
    <location>
        <begin position="788"/>
        <end position="834"/>
    </location>
</feature>
<keyword evidence="9" id="KW-1185">Reference proteome</keyword>
<dbReference type="Gene3D" id="2.40.330.10">
    <property type="entry name" value="DNA-binding pseudobarrel domain"/>
    <property type="match status" value="3"/>
</dbReference>
<dbReference type="InterPro" id="IPR015300">
    <property type="entry name" value="DNA-bd_pseudobarrel_sf"/>
</dbReference>
<dbReference type="GO" id="GO:0003677">
    <property type="term" value="F:DNA binding"/>
    <property type="evidence" value="ECO:0007669"/>
    <property type="project" value="UniProtKB-KW"/>
</dbReference>
<keyword evidence="4" id="KW-0804">Transcription</keyword>
<evidence type="ECO:0000256" key="1">
    <source>
        <dbReference type="ARBA" id="ARBA00004123"/>
    </source>
</evidence>
<accession>A0A835I1J7</accession>
<keyword evidence="2" id="KW-0805">Transcription regulation</keyword>
<feature type="compositionally biased region" description="Basic and acidic residues" evidence="6">
    <location>
        <begin position="560"/>
        <end position="571"/>
    </location>
</feature>
<keyword evidence="3" id="KW-0238">DNA-binding</keyword>
<evidence type="ECO:0000313" key="9">
    <source>
        <dbReference type="Proteomes" id="UP000631114"/>
    </source>
</evidence>